<dbReference type="InterPro" id="IPR025558">
    <property type="entry name" value="DUF4283"/>
</dbReference>
<dbReference type="Proteomes" id="UP000886885">
    <property type="component" value="Chromosome 5D"/>
</dbReference>
<protein>
    <recommendedName>
        <fullName evidence="1">DUF4283 domain-containing protein</fullName>
    </recommendedName>
</protein>
<name>A0A8X7ZL57_POPTO</name>
<comment type="caution">
    <text evidence="2">The sequence shown here is derived from an EMBL/GenBank/DDBJ whole genome shotgun (WGS) entry which is preliminary data.</text>
</comment>
<dbReference type="Pfam" id="PF14111">
    <property type="entry name" value="DUF4283"/>
    <property type="match status" value="1"/>
</dbReference>
<dbReference type="AlphaFoldDB" id="A0A8X7ZL57"/>
<dbReference type="OrthoDB" id="1937106at2759"/>
<feature type="domain" description="DUF4283" evidence="1">
    <location>
        <begin position="83"/>
        <end position="148"/>
    </location>
</feature>
<evidence type="ECO:0000313" key="2">
    <source>
        <dbReference type="EMBL" id="KAG6773378.1"/>
    </source>
</evidence>
<sequence>MRLPWILAKPLDDGVTTGQPSSFQEGRISFKDKVLGNRTPLSVKDSGHLLEWNLVRIEYDKGNRLLPRIHIDDGLFNDLCYPWHDSFIIKLLARNFGYYQLNTRLKGTWKLTGGFELMEVDNGFFMVKFDLEADRAKVISGGPWMVLDHCN</sequence>
<accession>A0A8X7ZL57</accession>
<organism evidence="2 3">
    <name type="scientific">Populus tomentosa</name>
    <name type="common">Chinese white poplar</name>
    <dbReference type="NCBI Taxonomy" id="118781"/>
    <lineage>
        <taxon>Eukaryota</taxon>
        <taxon>Viridiplantae</taxon>
        <taxon>Streptophyta</taxon>
        <taxon>Embryophyta</taxon>
        <taxon>Tracheophyta</taxon>
        <taxon>Spermatophyta</taxon>
        <taxon>Magnoliopsida</taxon>
        <taxon>eudicotyledons</taxon>
        <taxon>Gunneridae</taxon>
        <taxon>Pentapetalae</taxon>
        <taxon>rosids</taxon>
        <taxon>fabids</taxon>
        <taxon>Malpighiales</taxon>
        <taxon>Salicaceae</taxon>
        <taxon>Saliceae</taxon>
        <taxon>Populus</taxon>
    </lineage>
</organism>
<gene>
    <name evidence="2" type="ORF">POTOM_020652</name>
</gene>
<dbReference type="EMBL" id="JAAWWB010000010">
    <property type="protein sequence ID" value="KAG6773378.1"/>
    <property type="molecule type" value="Genomic_DNA"/>
</dbReference>
<evidence type="ECO:0000259" key="1">
    <source>
        <dbReference type="Pfam" id="PF14111"/>
    </source>
</evidence>
<keyword evidence="3" id="KW-1185">Reference proteome</keyword>
<reference evidence="2" key="1">
    <citation type="journal article" date="2020" name="bioRxiv">
        <title>Hybrid origin of Populus tomentosa Carr. identified through genome sequencing and phylogenomic analysis.</title>
        <authorList>
            <person name="An X."/>
            <person name="Gao K."/>
            <person name="Chen Z."/>
            <person name="Li J."/>
            <person name="Yang X."/>
            <person name="Yang X."/>
            <person name="Zhou J."/>
            <person name="Guo T."/>
            <person name="Zhao T."/>
            <person name="Huang S."/>
            <person name="Miao D."/>
            <person name="Khan W.U."/>
            <person name="Rao P."/>
            <person name="Ye M."/>
            <person name="Lei B."/>
            <person name="Liao W."/>
            <person name="Wang J."/>
            <person name="Ji L."/>
            <person name="Li Y."/>
            <person name="Guo B."/>
            <person name="Mustafa N.S."/>
            <person name="Li S."/>
            <person name="Yun Q."/>
            <person name="Keller S.R."/>
            <person name="Mao J."/>
            <person name="Zhang R."/>
            <person name="Strauss S.H."/>
        </authorList>
    </citation>
    <scope>NUCLEOTIDE SEQUENCE</scope>
    <source>
        <strain evidence="2">GM15</strain>
        <tissue evidence="2">Leaf</tissue>
    </source>
</reference>
<evidence type="ECO:0000313" key="3">
    <source>
        <dbReference type="Proteomes" id="UP000886885"/>
    </source>
</evidence>
<proteinExistence type="predicted"/>